<dbReference type="InterPro" id="IPR029498">
    <property type="entry name" value="HeLo_dom"/>
</dbReference>
<dbReference type="Gene3D" id="1.10.510.10">
    <property type="entry name" value="Transferase(Phosphotransferase) domain 1"/>
    <property type="match status" value="1"/>
</dbReference>
<gene>
    <name evidence="2" type="ORF">AOQ84DRAFT_137753</name>
</gene>
<dbReference type="InterPro" id="IPR011009">
    <property type="entry name" value="Kinase-like_dom_sf"/>
</dbReference>
<dbReference type="Proteomes" id="UP000250140">
    <property type="component" value="Unassembled WGS sequence"/>
</dbReference>
<dbReference type="GO" id="GO:0004672">
    <property type="term" value="F:protein kinase activity"/>
    <property type="evidence" value="ECO:0007669"/>
    <property type="project" value="InterPro"/>
</dbReference>
<name>A0A8E2F918_9PEZI</name>
<dbReference type="SUPFAM" id="SSF56112">
    <property type="entry name" value="Protein kinase-like (PK-like)"/>
    <property type="match status" value="1"/>
</dbReference>
<evidence type="ECO:0000313" key="2">
    <source>
        <dbReference type="EMBL" id="OCL12826.1"/>
    </source>
</evidence>
<dbReference type="AlphaFoldDB" id="A0A8E2F918"/>
<feature type="domain" description="Protein kinase" evidence="1">
    <location>
        <begin position="344"/>
        <end position="640"/>
    </location>
</feature>
<accession>A0A8E2F918</accession>
<sequence>MTDPISITSLALGVASLAIEVFEGVKRGYEYFEYAANMPEDCASFKLRLRIEYSRIMDWAVVAGLADKKDYGRFNKKYTANRHIIMAVLSEMSALFRSLQKDYKELRWFENDELRLIGTSHGATKDCVTKPDVGPQVRVTPADPEENGGQRRVKAIEKEAADSIDVSVYGLFQSPNVPKSQQKYTRGINHIMSFGKKAKSIATEPKRLRWAFVDKTKYFEALQKLKDLTDYLHQTTGDYQLELLAQSTRETCLAMLRLTDSVQEMKALLEGAKVVKIPDPELEIDSGSVFSQATTLPNSSEDCGPQGQGTLFERLAQFSIEHAEVFAAESGLGTRLDSADDFKIKLDAETDRGSRTSAVFREQQVWVEWKEFVPSPIQPKNEFDLPTWGPNPDLVKRLSQLSALLEKREKPEEFGIPNCLGFFQDKPPRNRFGFILEMPKRSQRKAVPKSLFEILTNEQSKSTINERIEIAQGVVTSLFCLHAVGWLHKGLRSASILFSDTSSEGSIGKPFISGFEYARPFALNMTSTRPPNDLMWAIYCHPDYQGNAPGPYCKVFDIYSLGIILLEIAYWKTADELFQITEEVKGAEARALVKAEAQVTLTKDKAKKQAAQEAEVFKSGLLKRTRDRILNDDSGLMSYVKHTMGKRYYNAVIACIQGVDISQFGPEAGDTELVVDAVMQQAFLRQVIDELQGIRL</sequence>
<protein>
    <recommendedName>
        <fullName evidence="1">Protein kinase domain-containing protein</fullName>
    </recommendedName>
</protein>
<dbReference type="InterPro" id="IPR038305">
    <property type="entry name" value="HeLo_sf"/>
</dbReference>
<reference evidence="2 3" key="1">
    <citation type="journal article" date="2016" name="Nat. Commun.">
        <title>Ectomycorrhizal ecology is imprinted in the genome of the dominant symbiotic fungus Cenococcum geophilum.</title>
        <authorList>
            <consortium name="DOE Joint Genome Institute"/>
            <person name="Peter M."/>
            <person name="Kohler A."/>
            <person name="Ohm R.A."/>
            <person name="Kuo A."/>
            <person name="Krutzmann J."/>
            <person name="Morin E."/>
            <person name="Arend M."/>
            <person name="Barry K.W."/>
            <person name="Binder M."/>
            <person name="Choi C."/>
            <person name="Clum A."/>
            <person name="Copeland A."/>
            <person name="Grisel N."/>
            <person name="Haridas S."/>
            <person name="Kipfer T."/>
            <person name="LaButti K."/>
            <person name="Lindquist E."/>
            <person name="Lipzen A."/>
            <person name="Maire R."/>
            <person name="Meier B."/>
            <person name="Mihaltcheva S."/>
            <person name="Molinier V."/>
            <person name="Murat C."/>
            <person name="Poggeler S."/>
            <person name="Quandt C.A."/>
            <person name="Sperisen C."/>
            <person name="Tritt A."/>
            <person name="Tisserant E."/>
            <person name="Crous P.W."/>
            <person name="Henrissat B."/>
            <person name="Nehls U."/>
            <person name="Egli S."/>
            <person name="Spatafora J.W."/>
            <person name="Grigoriev I.V."/>
            <person name="Martin F.M."/>
        </authorList>
    </citation>
    <scope>NUCLEOTIDE SEQUENCE [LARGE SCALE GENOMIC DNA]</scope>
    <source>
        <strain evidence="2 3">CBS 207.34</strain>
    </source>
</reference>
<dbReference type="GO" id="GO:0005524">
    <property type="term" value="F:ATP binding"/>
    <property type="evidence" value="ECO:0007669"/>
    <property type="project" value="InterPro"/>
</dbReference>
<dbReference type="EMBL" id="KV748826">
    <property type="protein sequence ID" value="OCL12826.1"/>
    <property type="molecule type" value="Genomic_DNA"/>
</dbReference>
<dbReference type="PROSITE" id="PS50011">
    <property type="entry name" value="PROTEIN_KINASE_DOM"/>
    <property type="match status" value="1"/>
</dbReference>
<keyword evidence="3" id="KW-1185">Reference proteome</keyword>
<dbReference type="PANTHER" id="PTHR37542:SF1">
    <property type="entry name" value="PRION-INHIBITION AND PROPAGATION HELO DOMAIN-CONTAINING PROTEIN"/>
    <property type="match status" value="1"/>
</dbReference>
<organism evidence="2 3">
    <name type="scientific">Glonium stellatum</name>
    <dbReference type="NCBI Taxonomy" id="574774"/>
    <lineage>
        <taxon>Eukaryota</taxon>
        <taxon>Fungi</taxon>
        <taxon>Dikarya</taxon>
        <taxon>Ascomycota</taxon>
        <taxon>Pezizomycotina</taxon>
        <taxon>Dothideomycetes</taxon>
        <taxon>Pleosporomycetidae</taxon>
        <taxon>Gloniales</taxon>
        <taxon>Gloniaceae</taxon>
        <taxon>Glonium</taxon>
    </lineage>
</organism>
<dbReference type="Pfam" id="PF14479">
    <property type="entry name" value="HeLo"/>
    <property type="match status" value="1"/>
</dbReference>
<evidence type="ECO:0000313" key="3">
    <source>
        <dbReference type="Proteomes" id="UP000250140"/>
    </source>
</evidence>
<dbReference type="OrthoDB" id="1911848at2759"/>
<proteinExistence type="predicted"/>
<dbReference type="InterPro" id="IPR000719">
    <property type="entry name" value="Prot_kinase_dom"/>
</dbReference>
<evidence type="ECO:0000259" key="1">
    <source>
        <dbReference type="PROSITE" id="PS50011"/>
    </source>
</evidence>
<dbReference type="PANTHER" id="PTHR37542">
    <property type="entry name" value="HELO DOMAIN-CONTAINING PROTEIN-RELATED"/>
    <property type="match status" value="1"/>
</dbReference>
<dbReference type="Gene3D" id="1.20.120.1020">
    <property type="entry name" value="Prion-inhibition and propagation, HeLo domain"/>
    <property type="match status" value="1"/>
</dbReference>